<dbReference type="AlphaFoldDB" id="A0AAV7DJW1"/>
<proteinExistence type="predicted"/>
<gene>
    <name evidence="1" type="ORF">GDO81_002394</name>
</gene>
<dbReference type="EMBL" id="WNYA01000001">
    <property type="protein sequence ID" value="KAG8597807.1"/>
    <property type="molecule type" value="Genomic_DNA"/>
</dbReference>
<dbReference type="Proteomes" id="UP000824782">
    <property type="component" value="Unassembled WGS sequence"/>
</dbReference>
<comment type="caution">
    <text evidence="1">The sequence shown here is derived from an EMBL/GenBank/DDBJ whole genome shotgun (WGS) entry which is preliminary data.</text>
</comment>
<keyword evidence="2" id="KW-1185">Reference proteome</keyword>
<evidence type="ECO:0000313" key="1">
    <source>
        <dbReference type="EMBL" id="KAG8597807.1"/>
    </source>
</evidence>
<sequence length="76" mass="9162">MVPKYFHLVVNGVITGYYDLFHEGQFRYYRLLNVFDDKSFMILFFWHFMVEGWALKITTSFRPNTCQSDTEHKANV</sequence>
<name>A0AAV7DJW1_ENGPU</name>
<organism evidence="1 2">
    <name type="scientific">Engystomops pustulosus</name>
    <name type="common">Tungara frog</name>
    <name type="synonym">Physalaemus pustulosus</name>
    <dbReference type="NCBI Taxonomy" id="76066"/>
    <lineage>
        <taxon>Eukaryota</taxon>
        <taxon>Metazoa</taxon>
        <taxon>Chordata</taxon>
        <taxon>Craniata</taxon>
        <taxon>Vertebrata</taxon>
        <taxon>Euteleostomi</taxon>
        <taxon>Amphibia</taxon>
        <taxon>Batrachia</taxon>
        <taxon>Anura</taxon>
        <taxon>Neobatrachia</taxon>
        <taxon>Hyloidea</taxon>
        <taxon>Leptodactylidae</taxon>
        <taxon>Leiuperinae</taxon>
        <taxon>Engystomops</taxon>
    </lineage>
</organism>
<accession>A0AAV7DJW1</accession>
<protein>
    <submittedName>
        <fullName evidence="1">Uncharacterized protein</fullName>
    </submittedName>
</protein>
<evidence type="ECO:0000313" key="2">
    <source>
        <dbReference type="Proteomes" id="UP000824782"/>
    </source>
</evidence>
<reference evidence="1" key="1">
    <citation type="thesis" date="2020" institute="ProQuest LLC" country="789 East Eisenhower Parkway, Ann Arbor, MI, USA">
        <title>Comparative Genomics and Chromosome Evolution.</title>
        <authorList>
            <person name="Mudd A.B."/>
        </authorList>
    </citation>
    <scope>NUCLEOTIDE SEQUENCE</scope>
    <source>
        <strain evidence="1">237g6f4</strain>
        <tissue evidence="1">Blood</tissue>
    </source>
</reference>